<sequence length="183" mass="20554">MMTIGHSTLPLEVFLQALLDNGCRLLIDVRSIPRSRHNPQFEQPNLFAALEGAGIAPVWRKALGGRRSTRKDSINRGWRNESFRGYADYMQTPEFSAQIDWLMALPNLDATAVMCAEAVPWRCHRSLIGDAVLARGGVVEDIFVPATGSSFRKPHELTKFARIEGSRLWYPSPEEEASPQLFD</sequence>
<dbReference type="InterPro" id="IPR007438">
    <property type="entry name" value="DUF488"/>
</dbReference>
<evidence type="ECO:0000313" key="1">
    <source>
        <dbReference type="EMBL" id="GGG80707.1"/>
    </source>
</evidence>
<evidence type="ECO:0000313" key="2">
    <source>
        <dbReference type="Proteomes" id="UP000647241"/>
    </source>
</evidence>
<protein>
    <recommendedName>
        <fullName evidence="3">DUF488 domain-containing protein</fullName>
    </recommendedName>
</protein>
<dbReference type="InterPro" id="IPR014519">
    <property type="entry name" value="UCP024492"/>
</dbReference>
<accession>A0A917HJI6</accession>
<dbReference type="EMBL" id="BMGT01000003">
    <property type="protein sequence ID" value="GGG80707.1"/>
    <property type="molecule type" value="Genomic_DNA"/>
</dbReference>
<dbReference type="Pfam" id="PF04343">
    <property type="entry name" value="DUF488"/>
    <property type="match status" value="1"/>
</dbReference>
<dbReference type="AlphaFoldDB" id="A0A917HJI6"/>
<dbReference type="PANTHER" id="PTHR39337:SF1">
    <property type="entry name" value="BLR5642 PROTEIN"/>
    <property type="match status" value="1"/>
</dbReference>
<organism evidence="1 2">
    <name type="scientific">Edaphobacter dinghuensis</name>
    <dbReference type="NCBI Taxonomy" id="1560005"/>
    <lineage>
        <taxon>Bacteria</taxon>
        <taxon>Pseudomonadati</taxon>
        <taxon>Acidobacteriota</taxon>
        <taxon>Terriglobia</taxon>
        <taxon>Terriglobales</taxon>
        <taxon>Acidobacteriaceae</taxon>
        <taxon>Edaphobacter</taxon>
    </lineage>
</organism>
<comment type="caution">
    <text evidence="1">The sequence shown here is derived from an EMBL/GenBank/DDBJ whole genome shotgun (WGS) entry which is preliminary data.</text>
</comment>
<name>A0A917HJI6_9BACT</name>
<dbReference type="RefSeq" id="WP_188554566.1">
    <property type="nucleotide sequence ID" value="NZ_BMGT01000003.1"/>
</dbReference>
<proteinExistence type="predicted"/>
<reference evidence="1" key="1">
    <citation type="journal article" date="2014" name="Int. J. Syst. Evol. Microbiol.">
        <title>Complete genome sequence of Corynebacterium casei LMG S-19264T (=DSM 44701T), isolated from a smear-ripened cheese.</title>
        <authorList>
            <consortium name="US DOE Joint Genome Institute (JGI-PGF)"/>
            <person name="Walter F."/>
            <person name="Albersmeier A."/>
            <person name="Kalinowski J."/>
            <person name="Ruckert C."/>
        </authorList>
    </citation>
    <scope>NUCLEOTIDE SEQUENCE</scope>
    <source>
        <strain evidence="1">CGMCC 1.12997</strain>
    </source>
</reference>
<dbReference type="Proteomes" id="UP000647241">
    <property type="component" value="Unassembled WGS sequence"/>
</dbReference>
<dbReference type="PIRSF" id="PIRSF024492">
    <property type="entry name" value="UCP024492"/>
    <property type="match status" value="1"/>
</dbReference>
<gene>
    <name evidence="1" type="ORF">GCM10011585_25160</name>
</gene>
<dbReference type="PANTHER" id="PTHR39337">
    <property type="entry name" value="BLR5642 PROTEIN"/>
    <property type="match status" value="1"/>
</dbReference>
<keyword evidence="2" id="KW-1185">Reference proteome</keyword>
<evidence type="ECO:0008006" key="3">
    <source>
        <dbReference type="Google" id="ProtNLM"/>
    </source>
</evidence>
<reference evidence="1" key="2">
    <citation type="submission" date="2020-09" db="EMBL/GenBank/DDBJ databases">
        <authorList>
            <person name="Sun Q."/>
            <person name="Zhou Y."/>
        </authorList>
    </citation>
    <scope>NUCLEOTIDE SEQUENCE</scope>
    <source>
        <strain evidence="1">CGMCC 1.12997</strain>
    </source>
</reference>